<reference evidence="3" key="2">
    <citation type="submission" date="2025-08" db="UniProtKB">
        <authorList>
            <consortium name="Ensembl"/>
        </authorList>
    </citation>
    <scope>IDENTIFICATION</scope>
</reference>
<dbReference type="Pfam" id="PF08327">
    <property type="entry name" value="AHSA1"/>
    <property type="match status" value="1"/>
</dbReference>
<dbReference type="SMART" id="SM01000">
    <property type="entry name" value="Aha1_N"/>
    <property type="match status" value="1"/>
</dbReference>
<dbReference type="InterPro" id="IPR036338">
    <property type="entry name" value="Aha1"/>
</dbReference>
<evidence type="ECO:0000313" key="3">
    <source>
        <dbReference type="Ensembl" id="ENSSMAP00000016387.2"/>
    </source>
</evidence>
<comment type="similarity">
    <text evidence="1">Belongs to the AHA1 family.</text>
</comment>
<evidence type="ECO:0000259" key="2">
    <source>
        <dbReference type="SMART" id="SM01000"/>
    </source>
</evidence>
<dbReference type="GO" id="GO:0006457">
    <property type="term" value="P:protein folding"/>
    <property type="evidence" value="ECO:0007669"/>
    <property type="project" value="TreeGrafter"/>
</dbReference>
<organism evidence="3 4">
    <name type="scientific">Scophthalmus maximus</name>
    <name type="common">Turbot</name>
    <name type="synonym">Psetta maxima</name>
    <dbReference type="NCBI Taxonomy" id="52904"/>
    <lineage>
        <taxon>Eukaryota</taxon>
        <taxon>Metazoa</taxon>
        <taxon>Chordata</taxon>
        <taxon>Craniata</taxon>
        <taxon>Vertebrata</taxon>
        <taxon>Euteleostomi</taxon>
        <taxon>Actinopterygii</taxon>
        <taxon>Neopterygii</taxon>
        <taxon>Teleostei</taxon>
        <taxon>Neoteleostei</taxon>
        <taxon>Acanthomorphata</taxon>
        <taxon>Carangaria</taxon>
        <taxon>Pleuronectiformes</taxon>
        <taxon>Pleuronectoidei</taxon>
        <taxon>Scophthalmidae</taxon>
        <taxon>Scophthalmus</taxon>
    </lineage>
</organism>
<name>A0A8D3AD67_SCOMX</name>
<accession>A0A8D3AD67</accession>
<dbReference type="SUPFAM" id="SSF103111">
    <property type="entry name" value="Activator of Hsp90 ATPase, Aha1"/>
    <property type="match status" value="1"/>
</dbReference>
<dbReference type="GO" id="GO:0005829">
    <property type="term" value="C:cytosol"/>
    <property type="evidence" value="ECO:0007669"/>
    <property type="project" value="TreeGrafter"/>
</dbReference>
<dbReference type="GeneTree" id="ENSGT00940000155144"/>
<dbReference type="GO" id="GO:0051087">
    <property type="term" value="F:protein-folding chaperone binding"/>
    <property type="evidence" value="ECO:0007669"/>
    <property type="project" value="InterPro"/>
</dbReference>
<dbReference type="PANTHER" id="PTHR13009:SF33">
    <property type="entry name" value="AHA1, ACTIVATOR OF HEAT SHOCK PROTEIN ATPASE HOMOLOG 1A"/>
    <property type="match status" value="1"/>
</dbReference>
<dbReference type="Gene3D" id="3.30.530.20">
    <property type="match status" value="1"/>
</dbReference>
<dbReference type="Proteomes" id="UP000694558">
    <property type="component" value="Chromosome 20"/>
</dbReference>
<dbReference type="InterPro" id="IPR013538">
    <property type="entry name" value="ASHA1/2-like_C"/>
</dbReference>
<protein>
    <recommendedName>
        <fullName evidence="2">Activator of Hsp90 ATPase AHSA1-like N-terminal domain-containing protein</fullName>
    </recommendedName>
</protein>
<dbReference type="PANTHER" id="PTHR13009">
    <property type="entry name" value="HEAT SHOCK PROTEIN 90 HSP90 CO-CHAPERONE AHA-1"/>
    <property type="match status" value="1"/>
</dbReference>
<reference evidence="3" key="1">
    <citation type="submission" date="2023-05" db="EMBL/GenBank/DDBJ databases">
        <title>High-quality long-read genome of Scophthalmus maximus.</title>
        <authorList>
            <person name="Lien S."/>
            <person name="Martinez P."/>
        </authorList>
    </citation>
    <scope>NUCLEOTIDE SEQUENCE [LARGE SCALE GENOMIC DNA]</scope>
</reference>
<dbReference type="GO" id="GO:0001671">
    <property type="term" value="F:ATPase activator activity"/>
    <property type="evidence" value="ECO:0007669"/>
    <property type="project" value="InterPro"/>
</dbReference>
<dbReference type="SUPFAM" id="SSF55961">
    <property type="entry name" value="Bet v1-like"/>
    <property type="match status" value="1"/>
</dbReference>
<dbReference type="InterPro" id="IPR015310">
    <property type="entry name" value="AHSA1-like_N"/>
</dbReference>
<dbReference type="Gene3D" id="3.15.10.20">
    <property type="entry name" value="Activator of Hsp90 ATPase Aha1, N-terminal domain"/>
    <property type="match status" value="1"/>
</dbReference>
<sequence length="246" mass="27401">MAKWGEGDPRWIVEECVDATNVNNWHWMERDVSSWSLQRLRRLLLGVKVTGSEGVWKLIFFYEWQQRGSWLGTSSGGVKYRGTVEVNDLSDENDLDVVASDLTEFSQGRILPIANGLKPPEPTMKIQIQSSRTQCSSSSAPCPTGVGIPTCSFNLEENFQTSAAELYRTFINQEFVQVFTRSEAVVDGCLGGRFLLLDGSISGAFTQLVRRFRTWPSENYASVSLDLEERGDGTALRLQCGDVPSG</sequence>
<dbReference type="AlphaFoldDB" id="A0A8D3AD67"/>
<dbReference type="Ensembl" id="ENSSMAT00000016594.2">
    <property type="protein sequence ID" value="ENSSMAP00000016387.2"/>
    <property type="gene ID" value="ENSSMAG00000009673.2"/>
</dbReference>
<dbReference type="InterPro" id="IPR023393">
    <property type="entry name" value="START-like_dom_sf"/>
</dbReference>
<proteinExistence type="inferred from homology"/>
<feature type="domain" description="Activator of Hsp90 ATPase AHSA1-like N-terminal" evidence="2">
    <location>
        <begin position="29"/>
        <end position="200"/>
    </location>
</feature>
<evidence type="ECO:0000256" key="1">
    <source>
        <dbReference type="ARBA" id="ARBA00006817"/>
    </source>
</evidence>
<evidence type="ECO:0000313" key="4">
    <source>
        <dbReference type="Proteomes" id="UP000694558"/>
    </source>
</evidence>